<dbReference type="PROSITE" id="PS00198">
    <property type="entry name" value="4FE4S_FER_1"/>
    <property type="match status" value="1"/>
</dbReference>
<name>A0A1H9C6E6_9SPIR</name>
<keyword evidence="7" id="KW-0807">Transducer</keyword>
<dbReference type="SUPFAM" id="SSF53920">
    <property type="entry name" value="Fe-only hydrogenase"/>
    <property type="match status" value="1"/>
</dbReference>
<dbReference type="InterPro" id="IPR017896">
    <property type="entry name" value="4Fe4S_Fe-S-bd"/>
</dbReference>
<dbReference type="PRINTS" id="PR00260">
    <property type="entry name" value="CHEMTRNSDUCR"/>
</dbReference>
<dbReference type="PANTHER" id="PTHR43531">
    <property type="entry name" value="PROTEIN ICFG"/>
    <property type="match status" value="1"/>
</dbReference>
<accession>A0A1H9C6E6</accession>
<sequence length="696" mass="77361">MDSMNADGLHFSPVINVDSEKCCNCHRCISVCPVKLCNDGSGDYVTLNHDLCIGCGACIEACTHGARTGIDDTAAFFNELKNGTPFVAIVAPAVAVNFKGHDLELNGWLKSIGVQAIFDVSFGAELTTKTYVEQMTRENPPLMIAQPCPALVAFIETYRPNLIQYLAKGDSPMAHTVEFIRHFHQEYKNHKIVVISPCYAKRREFDENGRGDYNVTMKSLSAYFEENNINLEKFPKVDYDNPLAERGTRYSTPGGLMLTAERLVPGIARQTRKIEGHPAVIEYFEHLDECMANGSKPYFKLVDCLNCEKGCNRGAGTVNHNISLDEIESYVEKRCIERREQLHTLSGHKKQKAIKALQKKLDAYWKPGIYERAYTDRSAVFHSLLKLPTREEVRRILEQMGKHSQDDIYNCGACGYNSCEQMALAIFNGKNKVQNCHHYVLKKANEDHTVELNAAIRKVTSESISMLEVAKNNIISLSDVTENMSTTVSDSSSAVEQMIKAIQSIYTIIDKNFVIVNDLENATGIGRTNLQEVTNLVGEIEKESKQLVEMSKVIGQISSQTNLLAMNAAIEAAHAGEFGAGFSVVADEIRKLAEDSGRQAKQIGEVLKNIKQMVDNAYSKAGTVQQEFDSVVSLAGEVKDQQLEVKNSMDEQNAGNELLLKSIAEMKDGTHSVQDAAKHLKDDASFIMERIIHIHV</sequence>
<dbReference type="RefSeq" id="WP_083379663.1">
    <property type="nucleotide sequence ID" value="NZ_FOFU01000002.1"/>
</dbReference>
<feature type="domain" description="4Fe-4S ferredoxin-type" evidence="9">
    <location>
        <begin position="13"/>
        <end position="42"/>
    </location>
</feature>
<keyword evidence="12" id="KW-1185">Reference proteome</keyword>
<evidence type="ECO:0000256" key="4">
    <source>
        <dbReference type="ARBA" id="ARBA00023004"/>
    </source>
</evidence>
<dbReference type="InterPro" id="IPR004089">
    <property type="entry name" value="MCPsignal_dom"/>
</dbReference>
<dbReference type="InterPro" id="IPR009016">
    <property type="entry name" value="Fe_hydrogenase"/>
</dbReference>
<dbReference type="InterPro" id="IPR004090">
    <property type="entry name" value="Chemotax_Me-accpt_rcpt"/>
</dbReference>
<dbReference type="PANTHER" id="PTHR43531:SF11">
    <property type="entry name" value="METHYL-ACCEPTING CHEMOTAXIS PROTEIN 3"/>
    <property type="match status" value="1"/>
</dbReference>
<dbReference type="SUPFAM" id="SSF54862">
    <property type="entry name" value="4Fe-4S ferredoxins"/>
    <property type="match status" value="1"/>
</dbReference>
<evidence type="ECO:0000313" key="12">
    <source>
        <dbReference type="Proteomes" id="UP000182360"/>
    </source>
</evidence>
<protein>
    <submittedName>
        <fullName evidence="11">4Fe-4S binding domain-containing protein</fullName>
    </submittedName>
</protein>
<evidence type="ECO:0000259" key="10">
    <source>
        <dbReference type="PROSITE" id="PS51656"/>
    </source>
</evidence>
<keyword evidence="5" id="KW-0411">Iron-sulfur</keyword>
<dbReference type="GO" id="GO:0007165">
    <property type="term" value="P:signal transduction"/>
    <property type="evidence" value="ECO:0007669"/>
    <property type="project" value="UniProtKB-KW"/>
</dbReference>
<evidence type="ECO:0000259" key="8">
    <source>
        <dbReference type="PROSITE" id="PS50111"/>
    </source>
</evidence>
<feature type="domain" description="Methyl-accepting transducer" evidence="8">
    <location>
        <begin position="459"/>
        <end position="681"/>
    </location>
</feature>
<evidence type="ECO:0000259" key="9">
    <source>
        <dbReference type="PROSITE" id="PS51379"/>
    </source>
</evidence>
<evidence type="ECO:0000256" key="6">
    <source>
        <dbReference type="ARBA" id="ARBA00029447"/>
    </source>
</evidence>
<dbReference type="PROSITE" id="PS51379">
    <property type="entry name" value="4FE4S_FER_2"/>
    <property type="match status" value="2"/>
</dbReference>
<dbReference type="Gene3D" id="1.10.15.40">
    <property type="entry name" value="Electron transport complex subunit B, putative Fe-S cluster"/>
    <property type="match status" value="1"/>
</dbReference>
<evidence type="ECO:0000256" key="1">
    <source>
        <dbReference type="ARBA" id="ARBA00022485"/>
    </source>
</evidence>
<dbReference type="Gene3D" id="3.30.70.20">
    <property type="match status" value="1"/>
</dbReference>
<dbReference type="GO" id="GO:0046872">
    <property type="term" value="F:metal ion binding"/>
    <property type="evidence" value="ECO:0007669"/>
    <property type="project" value="UniProtKB-KW"/>
</dbReference>
<reference evidence="11 12" key="1">
    <citation type="submission" date="2016-10" db="EMBL/GenBank/DDBJ databases">
        <authorList>
            <person name="de Groot N.N."/>
        </authorList>
    </citation>
    <scope>NUCLEOTIDE SEQUENCE [LARGE SCALE GENOMIC DNA]</scope>
    <source>
        <strain evidence="11 12">B25</strain>
    </source>
</reference>
<dbReference type="SMART" id="SM00283">
    <property type="entry name" value="MA"/>
    <property type="match status" value="1"/>
</dbReference>
<dbReference type="InterPro" id="IPR007202">
    <property type="entry name" value="4Fe-4S_dom"/>
</dbReference>
<dbReference type="SUPFAM" id="SSF58104">
    <property type="entry name" value="Methyl-accepting chemotaxis protein (MCP) signaling domain"/>
    <property type="match status" value="1"/>
</dbReference>
<evidence type="ECO:0000313" key="11">
    <source>
        <dbReference type="EMBL" id="SEP96571.1"/>
    </source>
</evidence>
<dbReference type="GO" id="GO:0005886">
    <property type="term" value="C:plasma membrane"/>
    <property type="evidence" value="ECO:0007669"/>
    <property type="project" value="TreeGrafter"/>
</dbReference>
<feature type="domain" description="4Fe-4S ferredoxin-type" evidence="9">
    <location>
        <begin position="43"/>
        <end position="72"/>
    </location>
</feature>
<proteinExistence type="inferred from homology"/>
<keyword evidence="3" id="KW-0479">Metal-binding</keyword>
<comment type="similarity">
    <text evidence="6">Belongs to the methyl-accepting chemotaxis (MCP) protein family.</text>
</comment>
<dbReference type="InterPro" id="IPR004108">
    <property type="entry name" value="Fe_hydrogenase_lsu_C"/>
</dbReference>
<dbReference type="GO" id="GO:0006935">
    <property type="term" value="P:chemotaxis"/>
    <property type="evidence" value="ECO:0007669"/>
    <property type="project" value="UniProtKB-KW"/>
</dbReference>
<dbReference type="AlphaFoldDB" id="A0A1H9C6E6"/>
<dbReference type="InterPro" id="IPR051310">
    <property type="entry name" value="MCP_chemotaxis"/>
</dbReference>
<gene>
    <name evidence="11" type="ORF">SAMN04487977_10258</name>
</gene>
<dbReference type="Gene3D" id="1.10.287.950">
    <property type="entry name" value="Methyl-accepting chemotaxis protein"/>
    <property type="match status" value="1"/>
</dbReference>
<dbReference type="OrthoDB" id="9798098at2"/>
<keyword evidence="1" id="KW-0004">4Fe-4S</keyword>
<evidence type="ECO:0000256" key="2">
    <source>
        <dbReference type="ARBA" id="ARBA00022500"/>
    </source>
</evidence>
<dbReference type="Proteomes" id="UP000182360">
    <property type="component" value="Unassembled WGS sequence"/>
</dbReference>
<dbReference type="STRING" id="163.SAMN04487775_106163"/>
<dbReference type="GO" id="GO:0051539">
    <property type="term" value="F:4 iron, 4 sulfur cluster binding"/>
    <property type="evidence" value="ECO:0007669"/>
    <property type="project" value="UniProtKB-KW"/>
</dbReference>
<dbReference type="Pfam" id="PF00037">
    <property type="entry name" value="Fer4"/>
    <property type="match status" value="1"/>
</dbReference>
<dbReference type="PROSITE" id="PS50111">
    <property type="entry name" value="CHEMOTAXIS_TRANSDUC_2"/>
    <property type="match status" value="1"/>
</dbReference>
<dbReference type="Gene3D" id="3.40.950.10">
    <property type="entry name" value="Fe-only Hydrogenase (Larger Subunit), Chain L, domain 3"/>
    <property type="match status" value="1"/>
</dbReference>
<dbReference type="Pfam" id="PF02906">
    <property type="entry name" value="Fe_hyd_lg_C"/>
    <property type="match status" value="1"/>
</dbReference>
<evidence type="ECO:0000256" key="7">
    <source>
        <dbReference type="PROSITE-ProRule" id="PRU00284"/>
    </source>
</evidence>
<dbReference type="Pfam" id="PF00015">
    <property type="entry name" value="MCPsignal"/>
    <property type="match status" value="1"/>
</dbReference>
<dbReference type="PROSITE" id="PS51656">
    <property type="entry name" value="4FE4S"/>
    <property type="match status" value="1"/>
</dbReference>
<feature type="domain" description="4Fe-4S" evidence="10">
    <location>
        <begin position="391"/>
        <end position="453"/>
    </location>
</feature>
<keyword evidence="4" id="KW-0408">Iron</keyword>
<keyword evidence="2" id="KW-0145">Chemotaxis</keyword>
<dbReference type="GO" id="GO:0004888">
    <property type="term" value="F:transmembrane signaling receptor activity"/>
    <property type="evidence" value="ECO:0007669"/>
    <property type="project" value="InterPro"/>
</dbReference>
<dbReference type="InterPro" id="IPR017900">
    <property type="entry name" value="4Fe4S_Fe_S_CS"/>
</dbReference>
<evidence type="ECO:0000256" key="3">
    <source>
        <dbReference type="ARBA" id="ARBA00022723"/>
    </source>
</evidence>
<organism evidence="11 12">
    <name type="scientific">Treponema bryantii</name>
    <dbReference type="NCBI Taxonomy" id="163"/>
    <lineage>
        <taxon>Bacteria</taxon>
        <taxon>Pseudomonadati</taxon>
        <taxon>Spirochaetota</taxon>
        <taxon>Spirochaetia</taxon>
        <taxon>Spirochaetales</taxon>
        <taxon>Treponemataceae</taxon>
        <taxon>Treponema</taxon>
    </lineage>
</organism>
<evidence type="ECO:0000256" key="5">
    <source>
        <dbReference type="ARBA" id="ARBA00023014"/>
    </source>
</evidence>
<dbReference type="Pfam" id="PF04060">
    <property type="entry name" value="FeS"/>
    <property type="match status" value="1"/>
</dbReference>
<dbReference type="EMBL" id="FOFU01000002">
    <property type="protein sequence ID" value="SEP96571.1"/>
    <property type="molecule type" value="Genomic_DNA"/>
</dbReference>